<name>A0A410DY84_9CLOT</name>
<dbReference type="Pfam" id="PF14278">
    <property type="entry name" value="TetR_C_8"/>
    <property type="match status" value="1"/>
</dbReference>
<dbReference type="KEGG" id="cmah:C1I91_22010"/>
<dbReference type="GO" id="GO:0003677">
    <property type="term" value="F:DNA binding"/>
    <property type="evidence" value="ECO:0007669"/>
    <property type="project" value="UniProtKB-UniRule"/>
</dbReference>
<dbReference type="OrthoDB" id="9810250at2"/>
<evidence type="ECO:0000256" key="2">
    <source>
        <dbReference type="PROSITE-ProRule" id="PRU00335"/>
    </source>
</evidence>
<evidence type="ECO:0000259" key="3">
    <source>
        <dbReference type="PROSITE" id="PS50977"/>
    </source>
</evidence>
<dbReference type="PANTHER" id="PTHR43479:SF7">
    <property type="entry name" value="TETR-FAMILY TRANSCRIPTIONAL REGULATOR"/>
    <property type="match status" value="1"/>
</dbReference>
<keyword evidence="1 2" id="KW-0238">DNA-binding</keyword>
<dbReference type="InterPro" id="IPR009057">
    <property type="entry name" value="Homeodomain-like_sf"/>
</dbReference>
<dbReference type="AlphaFoldDB" id="A0A410DY84"/>
<dbReference type="InterPro" id="IPR039532">
    <property type="entry name" value="TetR_C_Firmicutes"/>
</dbReference>
<dbReference type="Proteomes" id="UP000286268">
    <property type="component" value="Chromosome"/>
</dbReference>
<dbReference type="PANTHER" id="PTHR43479">
    <property type="entry name" value="ACREF/ENVCD OPERON REPRESSOR-RELATED"/>
    <property type="match status" value="1"/>
</dbReference>
<keyword evidence="5" id="KW-1185">Reference proteome</keyword>
<reference evidence="4 5" key="1">
    <citation type="submission" date="2018-01" db="EMBL/GenBank/DDBJ databases">
        <title>Genome Sequencing and Assembly of Anaerobacter polyendosporus strain CT4.</title>
        <authorList>
            <person name="Tachaapaikoon C."/>
            <person name="Sutheeworapong S."/>
            <person name="Jenjaroenpun P."/>
            <person name="Wongsurawat T."/>
            <person name="Nookeaw I."/>
            <person name="Cheawchanlertfa P."/>
            <person name="Kosugi A."/>
            <person name="Cheevadhanarak S."/>
            <person name="Ratanakhanokchai K."/>
        </authorList>
    </citation>
    <scope>NUCLEOTIDE SEQUENCE [LARGE SCALE GENOMIC DNA]</scope>
    <source>
        <strain evidence="4 5">CT4</strain>
    </source>
</reference>
<gene>
    <name evidence="4" type="ORF">C1I91_22010</name>
</gene>
<evidence type="ECO:0000256" key="1">
    <source>
        <dbReference type="ARBA" id="ARBA00023125"/>
    </source>
</evidence>
<dbReference type="Gene3D" id="1.10.357.10">
    <property type="entry name" value="Tetracycline Repressor, domain 2"/>
    <property type="match status" value="1"/>
</dbReference>
<feature type="DNA-binding region" description="H-T-H motif" evidence="2">
    <location>
        <begin position="34"/>
        <end position="53"/>
    </location>
</feature>
<dbReference type="RefSeq" id="WP_128214807.1">
    <property type="nucleotide sequence ID" value="NZ_CP025746.1"/>
</dbReference>
<sequence length="187" mass="21910">MREEKIDRRVRKTKATLLHSLTDLMSKKKISEITVKELTDLADVNRSTFYLYYKDIFDMVEQIENEMLEDFNDAFDEFSKDANNYSNFLSFYTHIFEYVQDNGEMCKILLGPDGDYSFIEKFKKAIVQKKPPFGETIPKIKVHFVRPFLISGCIGVIQQWLEDDLNVPPKEMALIVSDMIQNITKNL</sequence>
<dbReference type="PROSITE" id="PS50977">
    <property type="entry name" value="HTH_TETR_2"/>
    <property type="match status" value="1"/>
</dbReference>
<dbReference type="EMBL" id="CP025746">
    <property type="protein sequence ID" value="QAA34084.1"/>
    <property type="molecule type" value="Genomic_DNA"/>
</dbReference>
<dbReference type="SUPFAM" id="SSF46689">
    <property type="entry name" value="Homeodomain-like"/>
    <property type="match status" value="1"/>
</dbReference>
<evidence type="ECO:0000313" key="4">
    <source>
        <dbReference type="EMBL" id="QAA34084.1"/>
    </source>
</evidence>
<dbReference type="InterPro" id="IPR050624">
    <property type="entry name" value="HTH-type_Tx_Regulator"/>
</dbReference>
<feature type="domain" description="HTH tetR-type" evidence="3">
    <location>
        <begin position="11"/>
        <end position="71"/>
    </location>
</feature>
<protein>
    <submittedName>
        <fullName evidence="4">TetR/AcrR family transcriptional regulator</fullName>
    </submittedName>
</protein>
<dbReference type="InterPro" id="IPR001647">
    <property type="entry name" value="HTH_TetR"/>
</dbReference>
<proteinExistence type="predicted"/>
<organism evidence="4 5">
    <name type="scientific">Clostridium manihotivorum</name>
    <dbReference type="NCBI Taxonomy" id="2320868"/>
    <lineage>
        <taxon>Bacteria</taxon>
        <taxon>Bacillati</taxon>
        <taxon>Bacillota</taxon>
        <taxon>Clostridia</taxon>
        <taxon>Eubacteriales</taxon>
        <taxon>Clostridiaceae</taxon>
        <taxon>Clostridium</taxon>
    </lineage>
</organism>
<evidence type="ECO:0000313" key="5">
    <source>
        <dbReference type="Proteomes" id="UP000286268"/>
    </source>
</evidence>
<accession>A0A410DY84</accession>